<keyword evidence="4" id="KW-0233">DNA recombination</keyword>
<dbReference type="STRING" id="1423796.FC24_GL001031"/>
<dbReference type="InterPro" id="IPR011010">
    <property type="entry name" value="DNA_brk_join_enz"/>
</dbReference>
<dbReference type="Pfam" id="PF14659">
    <property type="entry name" value="Phage_int_SAM_3"/>
    <property type="match status" value="1"/>
</dbReference>
<dbReference type="InterPro" id="IPR013762">
    <property type="entry name" value="Integrase-like_cat_sf"/>
</dbReference>
<evidence type="ECO:0000313" key="8">
    <source>
        <dbReference type="EMBL" id="KRM98795.1"/>
    </source>
</evidence>
<dbReference type="InterPro" id="IPR002104">
    <property type="entry name" value="Integrase_catalytic"/>
</dbReference>
<dbReference type="InterPro" id="IPR004107">
    <property type="entry name" value="Integrase_SAM-like_N"/>
</dbReference>
<feature type="domain" description="Core-binding (CB)" evidence="7">
    <location>
        <begin position="81"/>
        <end position="162"/>
    </location>
</feature>
<evidence type="ECO:0000259" key="6">
    <source>
        <dbReference type="PROSITE" id="PS51898"/>
    </source>
</evidence>
<keyword evidence="3 5" id="KW-0238">DNA-binding</keyword>
<dbReference type="Gene3D" id="1.10.150.130">
    <property type="match status" value="1"/>
</dbReference>
<keyword evidence="2" id="KW-0229">DNA integration</keyword>
<evidence type="ECO:0000256" key="2">
    <source>
        <dbReference type="ARBA" id="ARBA00022908"/>
    </source>
</evidence>
<evidence type="ECO:0000256" key="5">
    <source>
        <dbReference type="PROSITE-ProRule" id="PRU01248"/>
    </source>
</evidence>
<dbReference type="CDD" id="cd01189">
    <property type="entry name" value="INT_ICEBs1_C_like"/>
    <property type="match status" value="1"/>
</dbReference>
<dbReference type="EMBL" id="AYYI01000026">
    <property type="protein sequence ID" value="KRM98795.1"/>
    <property type="molecule type" value="Genomic_DNA"/>
</dbReference>
<dbReference type="PROSITE" id="PS51898">
    <property type="entry name" value="TYR_RECOMBINASE"/>
    <property type="match status" value="1"/>
</dbReference>
<gene>
    <name evidence="8" type="ORF">FC24_GL001031</name>
</gene>
<keyword evidence="9" id="KW-1185">Reference proteome</keyword>
<evidence type="ECO:0000256" key="1">
    <source>
        <dbReference type="ARBA" id="ARBA00008857"/>
    </source>
</evidence>
<dbReference type="InterPro" id="IPR010998">
    <property type="entry name" value="Integrase_recombinase_N"/>
</dbReference>
<dbReference type="Pfam" id="PF14657">
    <property type="entry name" value="Arm-DNA-bind_4"/>
    <property type="match status" value="1"/>
</dbReference>
<proteinExistence type="inferred from homology"/>
<evidence type="ECO:0000259" key="7">
    <source>
        <dbReference type="PROSITE" id="PS51900"/>
    </source>
</evidence>
<evidence type="ECO:0000256" key="4">
    <source>
        <dbReference type="ARBA" id="ARBA00023172"/>
    </source>
</evidence>
<dbReference type="Proteomes" id="UP000051638">
    <property type="component" value="Unassembled WGS sequence"/>
</dbReference>
<accession>A0A0R2DE44</accession>
<sequence>MALFAYSILHMIDFIYKEDITVASIIKRHGKWQARVNYYDENGKRRSKSKSGFKTKREAQLFANDYELKANDNELGPDTNITLAAYFKQWYELYKAPAVSPRTLKAYEYTFNVINKYLPKMQLTSLNAQNYQKFLQKYGANHAKATVHKVNTCIHACIRNAVYDGIVKRDFITRTTLIFDKKRTQQIEYLNIKEMQQLTTYILKKLNPKYASGYMILTAIYTGMRLGEIQGLQWRDINFNFKTINIVRAYNELNHEFKETKNKTSNRIIRINDDLLNVFKQLKKVSQPKSDKTQIFLGQSGKAPTSNAVNKALRNALKANRINRQGFHFHSLRHTHVAYLLANQIDLYAISKRLGHADIGITSKIYSYMIDEYQVRTDNQIADTLQNIVHDLCTEPSKTLSNQG</sequence>
<comment type="caution">
    <text evidence="8">The sequence shown here is derived from an EMBL/GenBank/DDBJ whole genome shotgun (WGS) entry which is preliminary data.</text>
</comment>
<dbReference type="GO" id="GO:0015074">
    <property type="term" value="P:DNA integration"/>
    <property type="evidence" value="ECO:0007669"/>
    <property type="project" value="UniProtKB-KW"/>
</dbReference>
<dbReference type="Gene3D" id="1.10.443.10">
    <property type="entry name" value="Intergrase catalytic core"/>
    <property type="match status" value="1"/>
</dbReference>
<organism evidence="8 9">
    <name type="scientific">Loigolactobacillus rennini DSM 20253</name>
    <dbReference type="NCBI Taxonomy" id="1423796"/>
    <lineage>
        <taxon>Bacteria</taxon>
        <taxon>Bacillati</taxon>
        <taxon>Bacillota</taxon>
        <taxon>Bacilli</taxon>
        <taxon>Lactobacillales</taxon>
        <taxon>Lactobacillaceae</taxon>
        <taxon>Loigolactobacillus</taxon>
    </lineage>
</organism>
<protein>
    <submittedName>
        <fullName evidence="8">Phage integrase</fullName>
    </submittedName>
</protein>
<dbReference type="GO" id="GO:0006310">
    <property type="term" value="P:DNA recombination"/>
    <property type="evidence" value="ECO:0007669"/>
    <property type="project" value="UniProtKB-KW"/>
</dbReference>
<dbReference type="InterPro" id="IPR050090">
    <property type="entry name" value="Tyrosine_recombinase_XerCD"/>
</dbReference>
<comment type="similarity">
    <text evidence="1">Belongs to the 'phage' integrase family.</text>
</comment>
<dbReference type="PANTHER" id="PTHR30349">
    <property type="entry name" value="PHAGE INTEGRASE-RELATED"/>
    <property type="match status" value="1"/>
</dbReference>
<dbReference type="InterPro" id="IPR044068">
    <property type="entry name" value="CB"/>
</dbReference>
<dbReference type="GO" id="GO:0003677">
    <property type="term" value="F:DNA binding"/>
    <property type="evidence" value="ECO:0007669"/>
    <property type="project" value="UniProtKB-UniRule"/>
</dbReference>
<dbReference type="SUPFAM" id="SSF56349">
    <property type="entry name" value="DNA breaking-rejoining enzymes"/>
    <property type="match status" value="1"/>
</dbReference>
<dbReference type="PROSITE" id="PS51900">
    <property type="entry name" value="CB"/>
    <property type="match status" value="1"/>
</dbReference>
<dbReference type="AlphaFoldDB" id="A0A0R2DE44"/>
<dbReference type="PATRIC" id="fig|1423796.3.peg.1054"/>
<reference evidence="8 9" key="1">
    <citation type="journal article" date="2015" name="Genome Announc.">
        <title>Expanding the biotechnology potential of lactobacilli through comparative genomics of 213 strains and associated genera.</title>
        <authorList>
            <person name="Sun Z."/>
            <person name="Harris H.M."/>
            <person name="McCann A."/>
            <person name="Guo C."/>
            <person name="Argimon S."/>
            <person name="Zhang W."/>
            <person name="Yang X."/>
            <person name="Jeffery I.B."/>
            <person name="Cooney J.C."/>
            <person name="Kagawa T.F."/>
            <person name="Liu W."/>
            <person name="Song Y."/>
            <person name="Salvetti E."/>
            <person name="Wrobel A."/>
            <person name="Rasinkangas P."/>
            <person name="Parkhill J."/>
            <person name="Rea M.C."/>
            <person name="O'Sullivan O."/>
            <person name="Ritari J."/>
            <person name="Douillard F.P."/>
            <person name="Paul Ross R."/>
            <person name="Yang R."/>
            <person name="Briner A.E."/>
            <person name="Felis G.E."/>
            <person name="de Vos W.M."/>
            <person name="Barrangou R."/>
            <person name="Klaenhammer T.R."/>
            <person name="Caufield P.W."/>
            <person name="Cui Y."/>
            <person name="Zhang H."/>
            <person name="O'Toole P.W."/>
        </authorList>
    </citation>
    <scope>NUCLEOTIDE SEQUENCE [LARGE SCALE GENOMIC DNA]</scope>
    <source>
        <strain evidence="8 9">DSM 20253</strain>
    </source>
</reference>
<dbReference type="Pfam" id="PF00589">
    <property type="entry name" value="Phage_integrase"/>
    <property type="match status" value="1"/>
</dbReference>
<feature type="domain" description="Tyr recombinase" evidence="6">
    <location>
        <begin position="185"/>
        <end position="379"/>
    </location>
</feature>
<name>A0A0R2DE44_9LACO</name>
<evidence type="ECO:0000256" key="3">
    <source>
        <dbReference type="ARBA" id="ARBA00023125"/>
    </source>
</evidence>
<dbReference type="PANTHER" id="PTHR30349:SF64">
    <property type="entry name" value="PROPHAGE INTEGRASE INTD-RELATED"/>
    <property type="match status" value="1"/>
</dbReference>
<dbReference type="InterPro" id="IPR028259">
    <property type="entry name" value="AP2-like_int_N"/>
</dbReference>
<evidence type="ECO:0000313" key="9">
    <source>
        <dbReference type="Proteomes" id="UP000051638"/>
    </source>
</evidence>